<protein>
    <submittedName>
        <fullName evidence="2">Uncharacterized protein</fullName>
    </submittedName>
</protein>
<reference evidence="2 3" key="1">
    <citation type="journal article" date="2014" name="Nature">
        <title>An environmental bacterial taxon with a large and distinct metabolic repertoire.</title>
        <authorList>
            <person name="Wilson M.C."/>
            <person name="Mori T."/>
            <person name="Ruckert C."/>
            <person name="Uria A.R."/>
            <person name="Helf M.J."/>
            <person name="Takada K."/>
            <person name="Gernert C."/>
            <person name="Steffens U.A."/>
            <person name="Heycke N."/>
            <person name="Schmitt S."/>
            <person name="Rinke C."/>
            <person name="Helfrich E.J."/>
            <person name="Brachmann A.O."/>
            <person name="Gurgui C."/>
            <person name="Wakimoto T."/>
            <person name="Kracht M."/>
            <person name="Crusemann M."/>
            <person name="Hentschel U."/>
            <person name="Abe I."/>
            <person name="Matsunaga S."/>
            <person name="Kalinowski J."/>
            <person name="Takeyama H."/>
            <person name="Piel J."/>
        </authorList>
    </citation>
    <scope>NUCLEOTIDE SEQUENCE [LARGE SCALE GENOMIC DNA]</scope>
    <source>
        <strain evidence="3">TSY1</strain>
    </source>
</reference>
<evidence type="ECO:0000313" key="2">
    <source>
        <dbReference type="EMBL" id="ETW92918.1"/>
    </source>
</evidence>
<dbReference type="HOGENOM" id="CLU_510651_0_0_7"/>
<keyword evidence="1" id="KW-0472">Membrane</keyword>
<dbReference type="AlphaFoldDB" id="W4L4A0"/>
<organism evidence="2 3">
    <name type="scientific">Entotheonella factor</name>
    <dbReference type="NCBI Taxonomy" id="1429438"/>
    <lineage>
        <taxon>Bacteria</taxon>
        <taxon>Pseudomonadati</taxon>
        <taxon>Nitrospinota/Tectimicrobiota group</taxon>
        <taxon>Candidatus Tectimicrobiota</taxon>
        <taxon>Candidatus Entotheonellia</taxon>
        <taxon>Candidatus Entotheonellales</taxon>
        <taxon>Candidatus Entotheonellaceae</taxon>
        <taxon>Candidatus Entotheonella</taxon>
    </lineage>
</organism>
<comment type="caution">
    <text evidence="2">The sequence shown here is derived from an EMBL/GenBank/DDBJ whole genome shotgun (WGS) entry which is preliminary data.</text>
</comment>
<sequence length="533" mass="62552">MISSSHTENISDDNTQNKDIIFDQICIHILHVFDLGVKFYKRPDIRKTLSNHIFRAISSHKDSSNTFSITKLDNQAYDRDISKKLYDLEFINKINQSKPFEITFHINFDKINLYDYCKDGINNIEEIQNKIQNIDSFNSIPTSFMVESYGIGILKTKWDFTGQILSLNQAIDIPFFLQDILDKELFNGFFLPNIIRNMPFNSTTNYGFSYLNECLTEAILISKDSPQSYLNNELENDFYQQISQIVWLLPSHLPVSKNFSSTIESRNVSLIDKNVFIISRPISVGMFEHGWPEGHISDYINLIEILYCQYFLLKHLDYQLNHIIDFGYAQSYDGHNDQTKDIKSIIDIQQQSQIFTEFYRNSHIASYSEFRTLLDVGNDIFNLHSLYNSVKEKIEYSQSIIIEELNQIRNRKLDYLQWAGVGFAAITVSEKILYPILSNWLFTDTSQRPLFQALSIFILSTLVIINLYYVISAKKIRDSIRQEINLFYKKIRDQCVRRLAISECRKKINDQYVHGDITHSEYEYKLNQINREE</sequence>
<name>W4L4A0_ENTF1</name>
<keyword evidence="1" id="KW-0812">Transmembrane</keyword>
<keyword evidence="3" id="KW-1185">Reference proteome</keyword>
<feature type="transmembrane region" description="Helical" evidence="1">
    <location>
        <begin position="449"/>
        <end position="471"/>
    </location>
</feature>
<gene>
    <name evidence="2" type="ORF">ETSY1_41560</name>
</gene>
<proteinExistence type="predicted"/>
<dbReference type="Proteomes" id="UP000019141">
    <property type="component" value="Unassembled WGS sequence"/>
</dbReference>
<evidence type="ECO:0000256" key="1">
    <source>
        <dbReference type="SAM" id="Phobius"/>
    </source>
</evidence>
<dbReference type="EMBL" id="AZHW01001345">
    <property type="protein sequence ID" value="ETW92918.1"/>
    <property type="molecule type" value="Genomic_DNA"/>
</dbReference>
<keyword evidence="1" id="KW-1133">Transmembrane helix</keyword>
<evidence type="ECO:0000313" key="3">
    <source>
        <dbReference type="Proteomes" id="UP000019141"/>
    </source>
</evidence>
<accession>W4L4A0</accession>